<protein>
    <submittedName>
        <fullName evidence="1">7476_t:CDS:1</fullName>
    </submittedName>
</protein>
<dbReference type="EMBL" id="CAJVQB010011840">
    <property type="protein sequence ID" value="CAG8750816.1"/>
    <property type="molecule type" value="Genomic_DNA"/>
</dbReference>
<accession>A0ABN7VBX7</accession>
<proteinExistence type="predicted"/>
<gene>
    <name evidence="1" type="ORF">GMARGA_LOCUS16369</name>
</gene>
<organism evidence="1 2">
    <name type="scientific">Gigaspora margarita</name>
    <dbReference type="NCBI Taxonomy" id="4874"/>
    <lineage>
        <taxon>Eukaryota</taxon>
        <taxon>Fungi</taxon>
        <taxon>Fungi incertae sedis</taxon>
        <taxon>Mucoromycota</taxon>
        <taxon>Glomeromycotina</taxon>
        <taxon>Glomeromycetes</taxon>
        <taxon>Diversisporales</taxon>
        <taxon>Gigasporaceae</taxon>
        <taxon>Gigaspora</taxon>
    </lineage>
</organism>
<feature type="non-terminal residue" evidence="1">
    <location>
        <position position="1"/>
    </location>
</feature>
<comment type="caution">
    <text evidence="1">The sequence shown here is derived from an EMBL/GenBank/DDBJ whole genome shotgun (WGS) entry which is preliminary data.</text>
</comment>
<evidence type="ECO:0000313" key="2">
    <source>
        <dbReference type="Proteomes" id="UP000789901"/>
    </source>
</evidence>
<keyword evidence="2" id="KW-1185">Reference proteome</keyword>
<dbReference type="Proteomes" id="UP000789901">
    <property type="component" value="Unassembled WGS sequence"/>
</dbReference>
<reference evidence="1 2" key="1">
    <citation type="submission" date="2021-06" db="EMBL/GenBank/DDBJ databases">
        <authorList>
            <person name="Kallberg Y."/>
            <person name="Tangrot J."/>
            <person name="Rosling A."/>
        </authorList>
    </citation>
    <scope>NUCLEOTIDE SEQUENCE [LARGE SCALE GENOMIC DNA]</scope>
    <source>
        <strain evidence="1 2">120-4 pot B 10/14</strain>
    </source>
</reference>
<name>A0ABN7VBX7_GIGMA</name>
<sequence>YSINPDAAITQMSAEEEKPVTGHDVLLLYDQLQDFAWQHLK</sequence>
<evidence type="ECO:0000313" key="1">
    <source>
        <dbReference type="EMBL" id="CAG8750816.1"/>
    </source>
</evidence>